<proteinExistence type="predicted"/>
<dbReference type="PANTHER" id="PTHR43135">
    <property type="entry name" value="ALPHA-D-RIBOSE 1-METHYLPHOSPHONATE 5-TRIPHOSPHATE DIPHOSPHATASE"/>
    <property type="match status" value="1"/>
</dbReference>
<evidence type="ECO:0008006" key="3">
    <source>
        <dbReference type="Google" id="ProtNLM"/>
    </source>
</evidence>
<dbReference type="RefSeq" id="WP_006932609.1">
    <property type="nucleotide sequence ID" value="NZ_AAUW01000003.1"/>
</dbReference>
<dbReference type="InterPro" id="IPR011059">
    <property type="entry name" value="Metal-dep_hydrolase_composite"/>
</dbReference>
<dbReference type="Gene3D" id="3.20.20.140">
    <property type="entry name" value="Metal-dependent hydrolases"/>
    <property type="match status" value="1"/>
</dbReference>
<comment type="caution">
    <text evidence="1">The sequence shown here is derived from an EMBL/GenBank/DDBJ whole genome shotgun (WGS) entry which is preliminary data.</text>
</comment>
<name>A0NPD0_ROSAI</name>
<sequence length="142" mass="15321">MAHSVSAFAQDAPQQTLITNVHIFDGENEQRIENANVLIEGNLIKSVSTDAIEADGATLIDGGGRALMPGLIDAHWHVNVSAITNAELVGTDFAWITLKSGLGSADTGRQQRGHCYRPLWVMSRLGSDEYSASNSALDQRWS</sequence>
<dbReference type="Proteomes" id="UP000004848">
    <property type="component" value="Unassembled WGS sequence"/>
</dbReference>
<dbReference type="PANTHER" id="PTHR43135:SF3">
    <property type="entry name" value="ALPHA-D-RIBOSE 1-METHYLPHOSPHONATE 5-TRIPHOSPHATE DIPHOSPHATASE"/>
    <property type="match status" value="1"/>
</dbReference>
<evidence type="ECO:0000313" key="1">
    <source>
        <dbReference type="EMBL" id="EAV45293.1"/>
    </source>
</evidence>
<organism evidence="1 2">
    <name type="scientific">Roseibium aggregatum (strain ATCC 25650 / DSM 13394 / JCM 20685 / NBRC 16684 / NCIMB 2208 / IAM 12614 / B1)</name>
    <name type="common">Stappia aggregata</name>
    <dbReference type="NCBI Taxonomy" id="384765"/>
    <lineage>
        <taxon>Bacteria</taxon>
        <taxon>Pseudomonadati</taxon>
        <taxon>Pseudomonadota</taxon>
        <taxon>Alphaproteobacteria</taxon>
        <taxon>Hyphomicrobiales</taxon>
        <taxon>Stappiaceae</taxon>
        <taxon>Roseibium</taxon>
    </lineage>
</organism>
<accession>A0NPD0</accession>
<dbReference type="GO" id="GO:0016810">
    <property type="term" value="F:hydrolase activity, acting on carbon-nitrogen (but not peptide) bonds"/>
    <property type="evidence" value="ECO:0007669"/>
    <property type="project" value="InterPro"/>
</dbReference>
<dbReference type="GeneID" id="68850467"/>
<evidence type="ECO:0000313" key="2">
    <source>
        <dbReference type="Proteomes" id="UP000004848"/>
    </source>
</evidence>
<dbReference type="AlphaFoldDB" id="A0NPD0"/>
<dbReference type="eggNOG" id="COG1228">
    <property type="taxonomic scope" value="Bacteria"/>
</dbReference>
<dbReference type="SUPFAM" id="SSF51338">
    <property type="entry name" value="Composite domain of metallo-dependent hydrolases"/>
    <property type="match status" value="1"/>
</dbReference>
<gene>
    <name evidence="1" type="ORF">SIAM614_18249</name>
</gene>
<protein>
    <recommendedName>
        <fullName evidence="3">Amidohydrolase family protein</fullName>
    </recommendedName>
</protein>
<dbReference type="Gene3D" id="2.30.40.10">
    <property type="entry name" value="Urease, subunit C, domain 1"/>
    <property type="match status" value="1"/>
</dbReference>
<reference evidence="1 2" key="1">
    <citation type="submission" date="2006-05" db="EMBL/GenBank/DDBJ databases">
        <authorList>
            <person name="King G."/>
            <person name="Ferriera S."/>
            <person name="Johnson J."/>
            <person name="Kravitz S."/>
            <person name="Beeson K."/>
            <person name="Sutton G."/>
            <person name="Rogers Y.-H."/>
            <person name="Friedman R."/>
            <person name="Frazier M."/>
            <person name="Venter J.C."/>
        </authorList>
    </citation>
    <scope>NUCLEOTIDE SEQUENCE [LARGE SCALE GENOMIC DNA]</scope>
    <source>
        <strain evidence="2">ATCC 25650 / DSM 13394 / JCM 20685 / NBRC 16684 / NCIMB 2208 / IAM 12614 / B1</strain>
    </source>
</reference>
<dbReference type="EMBL" id="AAUW01000003">
    <property type="protein sequence ID" value="EAV45293.1"/>
    <property type="molecule type" value="Genomic_DNA"/>
</dbReference>
<dbReference type="InterPro" id="IPR051781">
    <property type="entry name" value="Metallo-dep_Hydrolase"/>
</dbReference>